<proteinExistence type="predicted"/>
<dbReference type="VEuPathDB" id="GiardiaDB:GLP15_4185"/>
<sequence>MSLLVLGPRFLLERVVEAAGAVYTGASTLRECVVRRVGTGVSRNYEAITEGDRVLIPASVGQELQLPGIQGLILVDEENVLMKANREECLLSGLSSTLTASSH</sequence>
<evidence type="ECO:0000313" key="1">
    <source>
        <dbReference type="EMBL" id="EFO64766.1"/>
    </source>
</evidence>
<dbReference type="EMBL" id="ACVC01000071">
    <property type="protein sequence ID" value="EFO64766.1"/>
    <property type="molecule type" value="Genomic_DNA"/>
</dbReference>
<evidence type="ECO:0000313" key="2">
    <source>
        <dbReference type="Proteomes" id="UP000008974"/>
    </source>
</evidence>
<name>E1EYF5_GIAIA</name>
<reference evidence="1 2" key="1">
    <citation type="journal article" date="2010" name="BMC Genomics">
        <title>Genome analysis and comparative genomics of a Giardia intestinalis assemblage E isolate.</title>
        <authorList>
            <person name="Jerlstrom-Hultqvist J."/>
            <person name="Franzen O."/>
            <person name="Ankarklev J."/>
            <person name="Xu F."/>
            <person name="Nohynkova E."/>
            <person name="Andersson J.O."/>
            <person name="Svard S.G."/>
            <person name="Andersson B."/>
        </authorList>
    </citation>
    <scope>NUCLEOTIDE SEQUENCE [LARGE SCALE GENOMIC DNA]</scope>
    <source>
        <strain evidence="1 2">P15</strain>
    </source>
</reference>
<accession>E1EYF5</accession>
<dbReference type="OMA" id="VNCLREC"/>
<dbReference type="Proteomes" id="UP000008974">
    <property type="component" value="Unassembled WGS sequence"/>
</dbReference>
<comment type="caution">
    <text evidence="1">The sequence shown here is derived from an EMBL/GenBank/DDBJ whole genome shotgun (WGS) entry which is preliminary data.</text>
</comment>
<organism evidence="1 2">
    <name type="scientific">Giardia intestinalis (strain P15)</name>
    <name type="common">Giardia lamblia</name>
    <dbReference type="NCBI Taxonomy" id="658858"/>
    <lineage>
        <taxon>Eukaryota</taxon>
        <taxon>Metamonada</taxon>
        <taxon>Diplomonadida</taxon>
        <taxon>Hexamitidae</taxon>
        <taxon>Giardiinae</taxon>
        <taxon>Giardia</taxon>
    </lineage>
</organism>
<gene>
    <name evidence="1" type="ORF">GLP15_4185</name>
</gene>
<dbReference type="AlphaFoldDB" id="E1EYF5"/>
<protein>
    <submittedName>
        <fullName evidence="1">Uncharacterized protein</fullName>
    </submittedName>
</protein>
<dbReference type="OrthoDB" id="10259162at2759"/>